<reference evidence="1" key="1">
    <citation type="submission" date="2021-03" db="EMBL/GenBank/DDBJ databases">
        <authorList>
            <person name="Wang G."/>
        </authorList>
    </citation>
    <scope>NUCLEOTIDE SEQUENCE</scope>
    <source>
        <strain evidence="1">KCTC 12899</strain>
    </source>
</reference>
<sequence length="300" mass="34301">MFFEGSEKKIEILLKPGTTPLRRHPDIDWHHVVSLARATVLSTVSNELCDAYLLSESSLFVFQHRVVMITCGTTSLVAAVEEMLRTFNRDDILFLMYERKNELSPEDQHSDYEEDARRLRRFVPGNTTIFGKENDHYVAVFHYGPDCQPQATDMTLEVLMHEIDREAAAPFMQADIGKPALYERTGVNRIFDEFAIDDFIFDPMGYSLNGICEREYYTFHITPQSECSYASFETNRVFGEGELEATLNKVLAIFRPRIVTAVYFDKNAAGIAVPTGYSARTASQQRFCGFDVLFANYRKA</sequence>
<dbReference type="RefSeq" id="WP_207859663.1">
    <property type="nucleotide sequence ID" value="NZ_JAFREP010000014.1"/>
</dbReference>
<dbReference type="InterPro" id="IPR016067">
    <property type="entry name" value="S-AdoMet_deCO2ase_core"/>
</dbReference>
<comment type="caution">
    <text evidence="1">The sequence shown here is derived from an EMBL/GenBank/DDBJ whole genome shotgun (WGS) entry which is preliminary data.</text>
</comment>
<dbReference type="SUPFAM" id="SSF56276">
    <property type="entry name" value="S-adenosylmethionine decarboxylase"/>
    <property type="match status" value="1"/>
</dbReference>
<dbReference type="EMBL" id="JAFREP010000014">
    <property type="protein sequence ID" value="MBO1319756.1"/>
    <property type="molecule type" value="Genomic_DNA"/>
</dbReference>
<dbReference type="GO" id="GO:0004014">
    <property type="term" value="F:adenosylmethionine decarboxylase activity"/>
    <property type="evidence" value="ECO:0007669"/>
    <property type="project" value="InterPro"/>
</dbReference>
<dbReference type="PANTHER" id="PTHR11570">
    <property type="entry name" value="S-ADENOSYLMETHIONINE DECARBOXYLASE"/>
    <property type="match status" value="1"/>
</dbReference>
<keyword evidence="2" id="KW-1185">Reference proteome</keyword>
<proteinExistence type="predicted"/>
<dbReference type="GO" id="GO:0005829">
    <property type="term" value="C:cytosol"/>
    <property type="evidence" value="ECO:0007669"/>
    <property type="project" value="TreeGrafter"/>
</dbReference>
<dbReference type="GO" id="GO:0008295">
    <property type="term" value="P:spermidine biosynthetic process"/>
    <property type="evidence" value="ECO:0007669"/>
    <property type="project" value="InterPro"/>
</dbReference>
<dbReference type="Gene3D" id="3.60.90.10">
    <property type="entry name" value="S-adenosylmethionine decarboxylase"/>
    <property type="match status" value="1"/>
</dbReference>
<name>A0A8J7Q7H4_9BACT</name>
<dbReference type="Pfam" id="PF01536">
    <property type="entry name" value="SAM_decarbox"/>
    <property type="match status" value="1"/>
</dbReference>
<protein>
    <recommendedName>
        <fullName evidence="3">Adenosylmethionine decarboxylase</fullName>
    </recommendedName>
</protein>
<dbReference type="InterPro" id="IPR018166">
    <property type="entry name" value="S-AdoMet_deCO2ase_CS"/>
</dbReference>
<evidence type="ECO:0008006" key="3">
    <source>
        <dbReference type="Google" id="ProtNLM"/>
    </source>
</evidence>
<dbReference type="InterPro" id="IPR048283">
    <property type="entry name" value="AdoMetDC-like"/>
</dbReference>
<organism evidence="1 2">
    <name type="scientific">Acanthopleuribacter pedis</name>
    <dbReference type="NCBI Taxonomy" id="442870"/>
    <lineage>
        <taxon>Bacteria</taxon>
        <taxon>Pseudomonadati</taxon>
        <taxon>Acidobacteriota</taxon>
        <taxon>Holophagae</taxon>
        <taxon>Acanthopleuribacterales</taxon>
        <taxon>Acanthopleuribacteraceae</taxon>
        <taxon>Acanthopleuribacter</taxon>
    </lineage>
</organism>
<dbReference type="PROSITE" id="PS01336">
    <property type="entry name" value="ADOMETDC"/>
    <property type="match status" value="1"/>
</dbReference>
<dbReference type="GO" id="GO:0006597">
    <property type="term" value="P:spermine biosynthetic process"/>
    <property type="evidence" value="ECO:0007669"/>
    <property type="project" value="TreeGrafter"/>
</dbReference>
<evidence type="ECO:0000313" key="1">
    <source>
        <dbReference type="EMBL" id="MBO1319756.1"/>
    </source>
</evidence>
<accession>A0A8J7Q7H4</accession>
<dbReference type="AlphaFoldDB" id="A0A8J7Q7H4"/>
<dbReference type="Proteomes" id="UP000664417">
    <property type="component" value="Unassembled WGS sequence"/>
</dbReference>
<gene>
    <name evidence="1" type="ORF">J3U88_14870</name>
</gene>
<dbReference type="PANTHER" id="PTHR11570:SF0">
    <property type="entry name" value="S-ADENOSYLMETHIONINE DECARBOXYLASE PROENZYME"/>
    <property type="match status" value="1"/>
</dbReference>
<evidence type="ECO:0000313" key="2">
    <source>
        <dbReference type="Proteomes" id="UP000664417"/>
    </source>
</evidence>